<evidence type="ECO:0000259" key="2">
    <source>
        <dbReference type="Pfam" id="PF22124"/>
    </source>
</evidence>
<protein>
    <submittedName>
        <fullName evidence="3">CAZy families GH95 protein</fullName>
    </submittedName>
</protein>
<feature type="non-terminal residue" evidence="3">
    <location>
        <position position="161"/>
    </location>
</feature>
<dbReference type="GO" id="GO:0005975">
    <property type="term" value="P:carbohydrate metabolic process"/>
    <property type="evidence" value="ECO:0007669"/>
    <property type="project" value="InterPro"/>
</dbReference>
<dbReference type="PANTHER" id="PTHR31084:SF0">
    <property type="entry name" value="ALPHA-L-FUCOSIDASE 2"/>
    <property type="match status" value="1"/>
</dbReference>
<dbReference type="AlphaFoldDB" id="A0A060BZY5"/>
<dbReference type="InterPro" id="IPR054363">
    <property type="entry name" value="GH95_cat"/>
</dbReference>
<organism evidence="3">
    <name type="scientific">uncultured Bacillus sp</name>
    <dbReference type="NCBI Taxonomy" id="83428"/>
    <lineage>
        <taxon>Bacteria</taxon>
        <taxon>Bacillati</taxon>
        <taxon>Bacillota</taxon>
        <taxon>Bacilli</taxon>
        <taxon>Bacillales</taxon>
        <taxon>Bacillaceae</taxon>
        <taxon>Bacillus</taxon>
        <taxon>environmental samples</taxon>
    </lineage>
</organism>
<feature type="region of interest" description="Disordered" evidence="1">
    <location>
        <begin position="136"/>
        <end position="161"/>
    </location>
</feature>
<sequence>DHRALFDRVDLEIAADADPQAERFFDLGRYLLIASSRPGGLPATLQGIWNVDVRPGWSCNYTTNINLEMNYWGALPAGLPETVEPLVHLMELLAEQGRETARADYGARGWTLHHNTDPWGLHRCRARRRPLLQLADGRRLAPGQPVRPGRPPDRRAAGPGS</sequence>
<feature type="non-terminal residue" evidence="3">
    <location>
        <position position="1"/>
    </location>
</feature>
<evidence type="ECO:0000313" key="3">
    <source>
        <dbReference type="EMBL" id="AIA86355.1"/>
    </source>
</evidence>
<feature type="domain" description="Glycosyl hydrolase family 95 catalytic" evidence="2">
    <location>
        <begin position="18"/>
        <end position="122"/>
    </location>
</feature>
<reference evidence="3" key="1">
    <citation type="journal article" date="2013" name="Environ. Microbiol.">
        <title>Seasonally variable intestinal metagenomes of the red palm weevil (Rhynchophorus ferrugineus).</title>
        <authorList>
            <person name="Jia S."/>
            <person name="Zhang X."/>
            <person name="Zhang G."/>
            <person name="Yin A."/>
            <person name="Zhang S."/>
            <person name="Li F."/>
            <person name="Wang L."/>
            <person name="Zhao D."/>
            <person name="Yun Q."/>
            <person name="Tala"/>
            <person name="Wang J."/>
            <person name="Sun G."/>
            <person name="Baabdullah M."/>
            <person name="Yu X."/>
            <person name="Hu S."/>
            <person name="Al-Mssallem I.S."/>
            <person name="Yu J."/>
        </authorList>
    </citation>
    <scope>NUCLEOTIDE SEQUENCE</scope>
</reference>
<dbReference type="InterPro" id="IPR008928">
    <property type="entry name" value="6-hairpin_glycosidase_sf"/>
</dbReference>
<name>A0A060BZY5_9BACI</name>
<dbReference type="SUPFAM" id="SSF48208">
    <property type="entry name" value="Six-hairpin glycosidases"/>
    <property type="match status" value="1"/>
</dbReference>
<proteinExistence type="predicted"/>
<dbReference type="GO" id="GO:0004560">
    <property type="term" value="F:alpha-L-fucosidase activity"/>
    <property type="evidence" value="ECO:0007669"/>
    <property type="project" value="TreeGrafter"/>
</dbReference>
<dbReference type="PANTHER" id="PTHR31084">
    <property type="entry name" value="ALPHA-L-FUCOSIDASE 2"/>
    <property type="match status" value="1"/>
</dbReference>
<dbReference type="Pfam" id="PF22124">
    <property type="entry name" value="Glyco_hydro_95_cat"/>
    <property type="match status" value="1"/>
</dbReference>
<dbReference type="InterPro" id="IPR012341">
    <property type="entry name" value="6hp_glycosidase-like_sf"/>
</dbReference>
<accession>A0A060BZY5</accession>
<feature type="compositionally biased region" description="Basic and acidic residues" evidence="1">
    <location>
        <begin position="150"/>
        <end position="161"/>
    </location>
</feature>
<dbReference type="EMBL" id="KF119090">
    <property type="protein sequence ID" value="AIA86355.1"/>
    <property type="molecule type" value="Genomic_DNA"/>
</dbReference>
<dbReference type="Gene3D" id="1.50.10.10">
    <property type="match status" value="1"/>
</dbReference>
<evidence type="ECO:0000256" key="1">
    <source>
        <dbReference type="SAM" id="MobiDB-lite"/>
    </source>
</evidence>